<reference evidence="1" key="1">
    <citation type="submission" date="2021-12" db="EMBL/GenBank/DDBJ databases">
        <authorList>
            <person name="King R."/>
        </authorList>
    </citation>
    <scope>NUCLEOTIDE SEQUENCE</scope>
</reference>
<accession>A0A9P0AUC3</accession>
<dbReference type="OrthoDB" id="6780164at2759"/>
<proteinExistence type="predicted"/>
<gene>
    <name evidence="1" type="ORF">MELIAE_LOCUS1848</name>
</gene>
<evidence type="ECO:0000313" key="1">
    <source>
        <dbReference type="EMBL" id="CAH0547975.1"/>
    </source>
</evidence>
<keyword evidence="2" id="KW-1185">Reference proteome</keyword>
<dbReference type="AlphaFoldDB" id="A0A9P0AUC3"/>
<protein>
    <submittedName>
        <fullName evidence="1">Uncharacterized protein</fullName>
    </submittedName>
</protein>
<sequence length="310" mass="36429">MDNFVREKLLEWNLLDKLKDKFDDEGKVIKASYGKKFLRSKLCDLIIKNELKGDFNKRITSDRFRALAIEINDIFLHEPPELYYVSYVRNANGKPKAARGKLWSTYCYLRKTYKQLNLISQPSTSTSKLNTEVEEDCEEHIQWLKNNSLPFPIVIEKWKATTNYRIAQFPESIDHYLNTYKCLRSQTGFLLLENINDLEPELSLRASKYANYKLTSQPIPVIIGESLSNIEGCYVCFNDIRYRVDTPLKAVDLCFKVYHTLNAEYPKECDSVWMFIQTYIYEIKTEYDRKYVATSSLMADIEKLKSEKID</sequence>
<name>A0A9P0AUC3_BRAAE</name>
<dbReference type="Proteomes" id="UP001154078">
    <property type="component" value="Chromosome 1"/>
</dbReference>
<evidence type="ECO:0000313" key="2">
    <source>
        <dbReference type="Proteomes" id="UP001154078"/>
    </source>
</evidence>
<dbReference type="EMBL" id="OV121132">
    <property type="protein sequence ID" value="CAH0547975.1"/>
    <property type="molecule type" value="Genomic_DNA"/>
</dbReference>
<organism evidence="1 2">
    <name type="scientific">Brassicogethes aeneus</name>
    <name type="common">Rape pollen beetle</name>
    <name type="synonym">Meligethes aeneus</name>
    <dbReference type="NCBI Taxonomy" id="1431903"/>
    <lineage>
        <taxon>Eukaryota</taxon>
        <taxon>Metazoa</taxon>
        <taxon>Ecdysozoa</taxon>
        <taxon>Arthropoda</taxon>
        <taxon>Hexapoda</taxon>
        <taxon>Insecta</taxon>
        <taxon>Pterygota</taxon>
        <taxon>Neoptera</taxon>
        <taxon>Endopterygota</taxon>
        <taxon>Coleoptera</taxon>
        <taxon>Polyphaga</taxon>
        <taxon>Cucujiformia</taxon>
        <taxon>Nitidulidae</taxon>
        <taxon>Meligethinae</taxon>
        <taxon>Brassicogethes</taxon>
    </lineage>
</organism>